<dbReference type="GeneID" id="17304137"/>
<dbReference type="NCBIfam" id="TIGR01444">
    <property type="entry name" value="fkbM_fam"/>
    <property type="match status" value="1"/>
</dbReference>
<dbReference type="OrthoDB" id="411251at2759"/>
<keyword evidence="5" id="KW-1185">Reference proteome</keyword>
<evidence type="ECO:0000313" key="5">
    <source>
        <dbReference type="Proteomes" id="UP000011087"/>
    </source>
</evidence>
<feature type="chain" id="PRO_5008771308" description="Methyltransferase FkbM domain-containing protein" evidence="1">
    <location>
        <begin position="21"/>
        <end position="320"/>
    </location>
</feature>
<dbReference type="SUPFAM" id="SSF53335">
    <property type="entry name" value="S-adenosyl-L-methionine-dependent methyltransferases"/>
    <property type="match status" value="1"/>
</dbReference>
<reference evidence="5" key="2">
    <citation type="submission" date="2012-11" db="EMBL/GenBank/DDBJ databases">
        <authorList>
            <person name="Kuo A."/>
            <person name="Curtis B.A."/>
            <person name="Tanifuji G."/>
            <person name="Burki F."/>
            <person name="Gruber A."/>
            <person name="Irimia M."/>
            <person name="Maruyama S."/>
            <person name="Arias M.C."/>
            <person name="Ball S.G."/>
            <person name="Gile G.H."/>
            <person name="Hirakawa Y."/>
            <person name="Hopkins J.F."/>
            <person name="Rensing S.A."/>
            <person name="Schmutz J."/>
            <person name="Symeonidi A."/>
            <person name="Elias M."/>
            <person name="Eveleigh R.J."/>
            <person name="Herman E.K."/>
            <person name="Klute M.J."/>
            <person name="Nakayama T."/>
            <person name="Obornik M."/>
            <person name="Reyes-Prieto A."/>
            <person name="Armbrust E.V."/>
            <person name="Aves S.J."/>
            <person name="Beiko R.G."/>
            <person name="Coutinho P."/>
            <person name="Dacks J.B."/>
            <person name="Durnford D.G."/>
            <person name="Fast N.M."/>
            <person name="Green B.R."/>
            <person name="Grisdale C."/>
            <person name="Hempe F."/>
            <person name="Henrissat B."/>
            <person name="Hoppner M.P."/>
            <person name="Ishida K.-I."/>
            <person name="Kim E."/>
            <person name="Koreny L."/>
            <person name="Kroth P.G."/>
            <person name="Liu Y."/>
            <person name="Malik S.-B."/>
            <person name="Maier U.G."/>
            <person name="McRose D."/>
            <person name="Mock T."/>
            <person name="Neilson J.A."/>
            <person name="Onodera N.T."/>
            <person name="Poole A.M."/>
            <person name="Pritham E.J."/>
            <person name="Richards T.A."/>
            <person name="Rocap G."/>
            <person name="Roy S.W."/>
            <person name="Sarai C."/>
            <person name="Schaack S."/>
            <person name="Shirato S."/>
            <person name="Slamovits C.H."/>
            <person name="Spencer D.F."/>
            <person name="Suzuki S."/>
            <person name="Worden A.Z."/>
            <person name="Zauner S."/>
            <person name="Barry K."/>
            <person name="Bell C."/>
            <person name="Bharti A.K."/>
            <person name="Crow J.A."/>
            <person name="Grimwood J."/>
            <person name="Kramer R."/>
            <person name="Lindquist E."/>
            <person name="Lucas S."/>
            <person name="Salamov A."/>
            <person name="McFadden G.I."/>
            <person name="Lane C.E."/>
            <person name="Keeling P.J."/>
            <person name="Gray M.W."/>
            <person name="Grigoriev I.V."/>
            <person name="Archibald J.M."/>
        </authorList>
    </citation>
    <scope>NUCLEOTIDE SEQUENCE</scope>
    <source>
        <strain evidence="5">CCMP2712</strain>
    </source>
</reference>
<name>L1JH51_GUITC</name>
<proteinExistence type="predicted"/>
<evidence type="ECO:0000313" key="4">
    <source>
        <dbReference type="EnsemblProtists" id="EKX47474"/>
    </source>
</evidence>
<protein>
    <recommendedName>
        <fullName evidence="2">Methyltransferase FkbM domain-containing protein</fullName>
    </recommendedName>
</protein>
<dbReference type="AlphaFoldDB" id="L1JH51"/>
<dbReference type="PaxDb" id="55529-EKX47474"/>
<dbReference type="PANTHER" id="PTHR34203:SF13">
    <property type="entry name" value="EXPRESSED PROTEIN"/>
    <property type="match status" value="1"/>
</dbReference>
<reference evidence="4" key="3">
    <citation type="submission" date="2016-03" db="UniProtKB">
        <authorList>
            <consortium name="EnsemblProtists"/>
        </authorList>
    </citation>
    <scope>IDENTIFICATION</scope>
</reference>
<feature type="signal peptide" evidence="1">
    <location>
        <begin position="1"/>
        <end position="20"/>
    </location>
</feature>
<evidence type="ECO:0000256" key="1">
    <source>
        <dbReference type="SAM" id="SignalP"/>
    </source>
</evidence>
<evidence type="ECO:0000259" key="2">
    <source>
        <dbReference type="Pfam" id="PF05050"/>
    </source>
</evidence>
<dbReference type="PANTHER" id="PTHR34203">
    <property type="entry name" value="METHYLTRANSFERASE, FKBM FAMILY PROTEIN"/>
    <property type="match status" value="1"/>
</dbReference>
<dbReference type="Pfam" id="PF05050">
    <property type="entry name" value="Methyltransf_21"/>
    <property type="match status" value="1"/>
</dbReference>
<evidence type="ECO:0000313" key="3">
    <source>
        <dbReference type="EMBL" id="EKX47474.1"/>
    </source>
</evidence>
<dbReference type="InterPro" id="IPR052514">
    <property type="entry name" value="SAM-dependent_MTase"/>
</dbReference>
<dbReference type="Proteomes" id="UP000011087">
    <property type="component" value="Unassembled WGS sequence"/>
</dbReference>
<dbReference type="InterPro" id="IPR006342">
    <property type="entry name" value="FkbM_mtfrase"/>
</dbReference>
<feature type="domain" description="Methyltransferase FkbM" evidence="2">
    <location>
        <begin position="117"/>
        <end position="254"/>
    </location>
</feature>
<dbReference type="EMBL" id="JH992990">
    <property type="protein sequence ID" value="EKX47474.1"/>
    <property type="molecule type" value="Genomic_DNA"/>
</dbReference>
<dbReference type="EnsemblProtists" id="EKX47474">
    <property type="protein sequence ID" value="EKX47474"/>
    <property type="gene ID" value="GUITHDRAFT_137627"/>
</dbReference>
<keyword evidence="1" id="KW-0732">Signal</keyword>
<dbReference type="InterPro" id="IPR029063">
    <property type="entry name" value="SAM-dependent_MTases_sf"/>
</dbReference>
<reference evidence="3 5" key="1">
    <citation type="journal article" date="2012" name="Nature">
        <title>Algal genomes reveal evolutionary mosaicism and the fate of nucleomorphs.</title>
        <authorList>
            <consortium name="DOE Joint Genome Institute"/>
            <person name="Curtis B.A."/>
            <person name="Tanifuji G."/>
            <person name="Burki F."/>
            <person name="Gruber A."/>
            <person name="Irimia M."/>
            <person name="Maruyama S."/>
            <person name="Arias M.C."/>
            <person name="Ball S.G."/>
            <person name="Gile G.H."/>
            <person name="Hirakawa Y."/>
            <person name="Hopkins J.F."/>
            <person name="Kuo A."/>
            <person name="Rensing S.A."/>
            <person name="Schmutz J."/>
            <person name="Symeonidi A."/>
            <person name="Elias M."/>
            <person name="Eveleigh R.J."/>
            <person name="Herman E.K."/>
            <person name="Klute M.J."/>
            <person name="Nakayama T."/>
            <person name="Obornik M."/>
            <person name="Reyes-Prieto A."/>
            <person name="Armbrust E.V."/>
            <person name="Aves S.J."/>
            <person name="Beiko R.G."/>
            <person name="Coutinho P."/>
            <person name="Dacks J.B."/>
            <person name="Durnford D.G."/>
            <person name="Fast N.M."/>
            <person name="Green B.R."/>
            <person name="Grisdale C.J."/>
            <person name="Hempel F."/>
            <person name="Henrissat B."/>
            <person name="Hoppner M.P."/>
            <person name="Ishida K."/>
            <person name="Kim E."/>
            <person name="Koreny L."/>
            <person name="Kroth P.G."/>
            <person name="Liu Y."/>
            <person name="Malik S.B."/>
            <person name="Maier U.G."/>
            <person name="McRose D."/>
            <person name="Mock T."/>
            <person name="Neilson J.A."/>
            <person name="Onodera N.T."/>
            <person name="Poole A.M."/>
            <person name="Pritham E.J."/>
            <person name="Richards T.A."/>
            <person name="Rocap G."/>
            <person name="Roy S.W."/>
            <person name="Sarai C."/>
            <person name="Schaack S."/>
            <person name="Shirato S."/>
            <person name="Slamovits C.H."/>
            <person name="Spencer D.F."/>
            <person name="Suzuki S."/>
            <person name="Worden A.Z."/>
            <person name="Zauner S."/>
            <person name="Barry K."/>
            <person name="Bell C."/>
            <person name="Bharti A.K."/>
            <person name="Crow J.A."/>
            <person name="Grimwood J."/>
            <person name="Kramer R."/>
            <person name="Lindquist E."/>
            <person name="Lucas S."/>
            <person name="Salamov A."/>
            <person name="McFadden G.I."/>
            <person name="Lane C.E."/>
            <person name="Keeling P.J."/>
            <person name="Gray M.W."/>
            <person name="Grigoriev I.V."/>
            <person name="Archibald J.M."/>
        </authorList>
    </citation>
    <scope>NUCLEOTIDE SEQUENCE</scope>
    <source>
        <strain evidence="3 5">CCMP2712</strain>
    </source>
</reference>
<dbReference type="RefSeq" id="XP_005834454.1">
    <property type="nucleotide sequence ID" value="XM_005834397.1"/>
</dbReference>
<dbReference type="HOGENOM" id="CLU_870017_0_0_1"/>
<sequence length="320" mass="35631">MKEQSLFGILLLCLWGTSLGDDGSRSERGRVRIGDFSVPDYPINVTVTATDPPYCAIALAPFSCSLRHADCVTFVGREDKGLGEEGCASYDELGRKGLHFFRMLVGNAQSMPPLIVDVGANIGSHSNYAAALGARVIAIEPHPFHARRLFHMAHLNDWNLQVFSGGAHDFDGTGVIHILKGGHLVMRKVEEVGEPNLTTVRTINIELTRIDTLVGNDEMVVFLKIDTDGHELQALRGATRLFEEERVKYMKIEFVPYALEMGNAGSPTAAMDLLTMLDQHEGEFFCVHDLRPLRREAFESFVERYKYKSSFLVMPRSNLT</sequence>
<accession>L1JH51</accession>
<dbReference type="Gene3D" id="3.40.50.150">
    <property type="entry name" value="Vaccinia Virus protein VP39"/>
    <property type="match status" value="1"/>
</dbReference>
<gene>
    <name evidence="3" type="ORF">GUITHDRAFT_137627</name>
</gene>
<organism evidence="3">
    <name type="scientific">Guillardia theta (strain CCMP2712)</name>
    <name type="common">Cryptophyte</name>
    <dbReference type="NCBI Taxonomy" id="905079"/>
    <lineage>
        <taxon>Eukaryota</taxon>
        <taxon>Cryptophyceae</taxon>
        <taxon>Pyrenomonadales</taxon>
        <taxon>Geminigeraceae</taxon>
        <taxon>Guillardia</taxon>
    </lineage>
</organism>
<dbReference type="KEGG" id="gtt:GUITHDRAFT_137627"/>